<evidence type="ECO:0008006" key="3">
    <source>
        <dbReference type="Google" id="ProtNLM"/>
    </source>
</evidence>
<dbReference type="OrthoDB" id="9810159at2"/>
<name>D4H582_DENA2</name>
<evidence type="ECO:0000313" key="2">
    <source>
        <dbReference type="Proteomes" id="UP000002012"/>
    </source>
</evidence>
<gene>
    <name evidence="1" type="ordered locus">Dacet_2683</name>
</gene>
<reference evidence="1 2" key="1">
    <citation type="journal article" date="2010" name="Stand. Genomic Sci.">
        <title>Complete genome sequence of Denitrovibrio acetiphilus type strain (N2460).</title>
        <authorList>
            <person name="Kiss H."/>
            <person name="Lang E."/>
            <person name="Lapidus A."/>
            <person name="Copeland A."/>
            <person name="Nolan M."/>
            <person name="Glavina Del Rio T."/>
            <person name="Chen F."/>
            <person name="Lucas S."/>
            <person name="Tice H."/>
            <person name="Cheng J.F."/>
            <person name="Han C."/>
            <person name="Goodwin L."/>
            <person name="Pitluck S."/>
            <person name="Liolios K."/>
            <person name="Pati A."/>
            <person name="Ivanova N."/>
            <person name="Mavromatis K."/>
            <person name="Chen A."/>
            <person name="Palaniappan K."/>
            <person name="Land M."/>
            <person name="Hauser L."/>
            <person name="Chang Y.J."/>
            <person name="Jeffries C.D."/>
            <person name="Detter J.C."/>
            <person name="Brettin T."/>
            <person name="Spring S."/>
            <person name="Rohde M."/>
            <person name="Goker M."/>
            <person name="Woyke T."/>
            <person name="Bristow J."/>
            <person name="Eisen J.A."/>
            <person name="Markowitz V."/>
            <person name="Hugenholtz P."/>
            <person name="Kyrpides N.C."/>
            <person name="Klenk H.P."/>
        </authorList>
    </citation>
    <scope>NUCLEOTIDE SEQUENCE [LARGE SCALE GENOMIC DNA]</scope>
    <source>
        <strain evidence="2">DSM 12809 / NBRC 114555 / N2460</strain>
    </source>
</reference>
<dbReference type="Gene3D" id="3.20.20.190">
    <property type="entry name" value="Phosphatidylinositol (PI) phosphodiesterase"/>
    <property type="match status" value="1"/>
</dbReference>
<dbReference type="InParanoid" id="D4H582"/>
<dbReference type="InterPro" id="IPR017946">
    <property type="entry name" value="PLC-like_Pdiesterase_TIM-brl"/>
</dbReference>
<proteinExistence type="predicted"/>
<dbReference type="GO" id="GO:0006629">
    <property type="term" value="P:lipid metabolic process"/>
    <property type="evidence" value="ECO:0007669"/>
    <property type="project" value="InterPro"/>
</dbReference>
<dbReference type="KEGG" id="dap:Dacet_2683"/>
<sequence>MIVLSHRGYWKDTHEKNTPIAFKRSFELGFGTETDFRDLDGELVISHDMPRKGDCISAKEFFDIYSEIGKGLPLALNIKADGLQQKLMDLLSEYSVTNYFVFDMSLPDSLQYIKYDIIAFTRQSEYELDPAFYDKAAGVWMDEFHGHWIDEAKIKQHINAEKQVCIVSPDLHKRDYQAEWREYKEIDKKLDSEKLMICTDYPEEARLHFNE</sequence>
<protein>
    <recommendedName>
        <fullName evidence="3">Phosphodiesterase</fullName>
    </recommendedName>
</protein>
<dbReference type="eggNOG" id="COG0584">
    <property type="taxonomic scope" value="Bacteria"/>
</dbReference>
<dbReference type="PaxDb" id="522772-Dacet_2683"/>
<evidence type="ECO:0000313" key="1">
    <source>
        <dbReference type="EMBL" id="ADD69438.1"/>
    </source>
</evidence>
<dbReference type="Proteomes" id="UP000002012">
    <property type="component" value="Chromosome"/>
</dbReference>
<accession>D4H582</accession>
<dbReference type="HOGENOM" id="CLU_095644_0_0_0"/>
<dbReference type="RefSeq" id="WP_013011932.1">
    <property type="nucleotide sequence ID" value="NC_013943.1"/>
</dbReference>
<keyword evidence="2" id="KW-1185">Reference proteome</keyword>
<dbReference type="EMBL" id="CP001968">
    <property type="protein sequence ID" value="ADD69438.1"/>
    <property type="molecule type" value="Genomic_DNA"/>
</dbReference>
<dbReference type="GO" id="GO:0008081">
    <property type="term" value="F:phosphoric diester hydrolase activity"/>
    <property type="evidence" value="ECO:0007669"/>
    <property type="project" value="InterPro"/>
</dbReference>
<dbReference type="SUPFAM" id="SSF51695">
    <property type="entry name" value="PLC-like phosphodiesterases"/>
    <property type="match status" value="1"/>
</dbReference>
<dbReference type="AlphaFoldDB" id="D4H582"/>
<organism evidence="1 2">
    <name type="scientific">Denitrovibrio acetiphilus (strain DSM 12809 / NBRC 114555 / N2460)</name>
    <dbReference type="NCBI Taxonomy" id="522772"/>
    <lineage>
        <taxon>Bacteria</taxon>
        <taxon>Pseudomonadati</taxon>
        <taxon>Deferribacterota</taxon>
        <taxon>Deferribacteres</taxon>
        <taxon>Deferribacterales</taxon>
        <taxon>Geovibrionaceae</taxon>
        <taxon>Denitrovibrio</taxon>
    </lineage>
</organism>
<dbReference type="STRING" id="522772.Dacet_2683"/>